<keyword evidence="3" id="KW-1185">Reference proteome</keyword>
<evidence type="ECO:0000256" key="1">
    <source>
        <dbReference type="SAM" id="MobiDB-lite"/>
    </source>
</evidence>
<evidence type="ECO:0000313" key="2">
    <source>
        <dbReference type="EMBL" id="KAF9536601.1"/>
    </source>
</evidence>
<name>A0A9P6JXP5_9FUNG</name>
<feature type="region of interest" description="Disordered" evidence="1">
    <location>
        <begin position="241"/>
        <end position="260"/>
    </location>
</feature>
<evidence type="ECO:0000313" key="3">
    <source>
        <dbReference type="Proteomes" id="UP000723463"/>
    </source>
</evidence>
<dbReference type="AlphaFoldDB" id="A0A9P6JXP5"/>
<dbReference type="InterPro" id="IPR032675">
    <property type="entry name" value="LRR_dom_sf"/>
</dbReference>
<protein>
    <submittedName>
        <fullName evidence="2">Uncharacterized protein</fullName>
    </submittedName>
</protein>
<feature type="compositionally biased region" description="Basic and acidic residues" evidence="1">
    <location>
        <begin position="242"/>
        <end position="260"/>
    </location>
</feature>
<dbReference type="Proteomes" id="UP000723463">
    <property type="component" value="Unassembled WGS sequence"/>
</dbReference>
<organism evidence="2 3">
    <name type="scientific">Mortierella hygrophila</name>
    <dbReference type="NCBI Taxonomy" id="979708"/>
    <lineage>
        <taxon>Eukaryota</taxon>
        <taxon>Fungi</taxon>
        <taxon>Fungi incertae sedis</taxon>
        <taxon>Mucoromycota</taxon>
        <taxon>Mortierellomycotina</taxon>
        <taxon>Mortierellomycetes</taxon>
        <taxon>Mortierellales</taxon>
        <taxon>Mortierellaceae</taxon>
        <taxon>Mortierella</taxon>
    </lineage>
</organism>
<dbReference type="EMBL" id="JAAAXW010000629">
    <property type="protein sequence ID" value="KAF9536601.1"/>
    <property type="molecule type" value="Genomic_DNA"/>
</dbReference>
<sequence length="260" mass="30049">MKSGFWYRSLMALEKHSETLESLRLYDGDGLHSWMCQWIAASFPKLRTLKLGRVFAHELVDDPSAEEARTKQLAKNIRDDNIMLQDELATGDDEMMDVLFEARARFTALRVSRGQATADWDNQVFQQISKLECLESLNLGQSVLIEDQASRGVNSRGLQLKVQSGLTLLAPLKKLVSLKFTDTNQNMDEQDLLWILNQRPKLKSISRGFHEDRERRERLWSLVEARGVKLLVQHFEFEDGSDNEHAEAEESYHSEFDEFE</sequence>
<comment type="caution">
    <text evidence="2">The sequence shown here is derived from an EMBL/GenBank/DDBJ whole genome shotgun (WGS) entry which is preliminary data.</text>
</comment>
<gene>
    <name evidence="2" type="ORF">EC957_010319</name>
</gene>
<proteinExistence type="predicted"/>
<reference evidence="2" key="1">
    <citation type="journal article" date="2020" name="Fungal Divers.">
        <title>Resolving the Mortierellaceae phylogeny through synthesis of multi-gene phylogenetics and phylogenomics.</title>
        <authorList>
            <person name="Vandepol N."/>
            <person name="Liber J."/>
            <person name="Desiro A."/>
            <person name="Na H."/>
            <person name="Kennedy M."/>
            <person name="Barry K."/>
            <person name="Grigoriev I.V."/>
            <person name="Miller A.N."/>
            <person name="O'Donnell K."/>
            <person name="Stajich J.E."/>
            <person name="Bonito G."/>
        </authorList>
    </citation>
    <scope>NUCLEOTIDE SEQUENCE</scope>
    <source>
        <strain evidence="2">NRRL 2591</strain>
    </source>
</reference>
<dbReference type="Gene3D" id="3.80.10.10">
    <property type="entry name" value="Ribonuclease Inhibitor"/>
    <property type="match status" value="1"/>
</dbReference>
<accession>A0A9P6JXP5</accession>